<proteinExistence type="predicted"/>
<dbReference type="RefSeq" id="WP_186941528.1">
    <property type="nucleotide sequence ID" value="NZ_JACOGA010000006.1"/>
</dbReference>
<keyword evidence="2" id="KW-1185">Reference proteome</keyword>
<dbReference type="EMBL" id="JACOGA010000006">
    <property type="protein sequence ID" value="MBC3873493.1"/>
    <property type="molecule type" value="Genomic_DNA"/>
</dbReference>
<sequence>MSASLNTILDPIDSLPAMIVGRWVTDEKHQIIKRYIHSAFAARNKWPNRTYIDLFSGPGRVYTRHNNSFSDGGVLAAWRISQAYKGAFTHFFVADASREYLNAAQLRLSKVGVTGSFYPGFAHNTVENILNDLPQNSLHLALLDPFNAGHLHFSIIEKLASFKNIDLVVHLSTGDIQRNLAKGLLSGKSTLDNFAPGWQNAILKVNSKRDLRKTFLDYWFSLIRGTGLTVCDSMYAVKNSKESTMYHLCLLSRHPLANKLWTDACKISPTRALF</sequence>
<dbReference type="InterPro" id="IPR031009">
    <property type="entry name" value="Tcm_partner"/>
</dbReference>
<evidence type="ECO:0000313" key="1">
    <source>
        <dbReference type="EMBL" id="MBC3873493.1"/>
    </source>
</evidence>
<accession>A0ABR6YA33</accession>
<name>A0ABR6YA33_9BURK</name>
<comment type="caution">
    <text evidence="1">The sequence shown here is derived from an EMBL/GenBank/DDBJ whole genome shotgun (WGS) entry which is preliminary data.</text>
</comment>
<reference evidence="1 2" key="1">
    <citation type="submission" date="2020-08" db="EMBL/GenBank/DDBJ databases">
        <title>Novel species isolated from subtropical streams in China.</title>
        <authorList>
            <person name="Lu H."/>
        </authorList>
    </citation>
    <scope>NUCLEOTIDE SEQUENCE [LARGE SCALE GENOMIC DNA]</scope>
    <source>
        <strain evidence="1 2">LX15W</strain>
    </source>
</reference>
<protein>
    <submittedName>
        <fullName evidence="1">Three-Cys-motif partner protein TcmP</fullName>
    </submittedName>
</protein>
<evidence type="ECO:0000313" key="2">
    <source>
        <dbReference type="Proteomes" id="UP000624279"/>
    </source>
</evidence>
<gene>
    <name evidence="1" type="primary">tcmP</name>
    <name evidence="1" type="ORF">H8K55_07840</name>
</gene>
<organism evidence="1 2">
    <name type="scientific">Undibacterium flavidum</name>
    <dbReference type="NCBI Taxonomy" id="2762297"/>
    <lineage>
        <taxon>Bacteria</taxon>
        <taxon>Pseudomonadati</taxon>
        <taxon>Pseudomonadota</taxon>
        <taxon>Betaproteobacteria</taxon>
        <taxon>Burkholderiales</taxon>
        <taxon>Oxalobacteraceae</taxon>
        <taxon>Undibacterium</taxon>
    </lineage>
</organism>
<dbReference type="Proteomes" id="UP000624279">
    <property type="component" value="Unassembled WGS sequence"/>
</dbReference>
<dbReference type="NCBIfam" id="TIGR04474">
    <property type="entry name" value="tcm_partner"/>
    <property type="match status" value="1"/>
</dbReference>